<reference evidence="1 2" key="1">
    <citation type="submission" date="2024-02" db="EMBL/GenBank/DDBJ databases">
        <authorList>
            <person name="Vignale AGUSTIN F."/>
            <person name="Sosa J E."/>
            <person name="Modenutti C."/>
        </authorList>
    </citation>
    <scope>NUCLEOTIDE SEQUENCE [LARGE SCALE GENOMIC DNA]</scope>
</reference>
<proteinExistence type="predicted"/>
<dbReference type="EMBL" id="CAUOFW020003525">
    <property type="protein sequence ID" value="CAK9160484.1"/>
    <property type="molecule type" value="Genomic_DNA"/>
</dbReference>
<sequence>MPRHQTKYSKTRKGSILTRLPSFEGVIERENEIKTAMVLHLNFYIT</sequence>
<dbReference type="AlphaFoldDB" id="A0ABC8STI8"/>
<gene>
    <name evidence="1" type="ORF">ILEXP_LOCUS29249</name>
</gene>
<comment type="caution">
    <text evidence="1">The sequence shown here is derived from an EMBL/GenBank/DDBJ whole genome shotgun (WGS) entry which is preliminary data.</text>
</comment>
<keyword evidence="2" id="KW-1185">Reference proteome</keyword>
<name>A0ABC8STI8_9AQUA</name>
<evidence type="ECO:0000313" key="1">
    <source>
        <dbReference type="EMBL" id="CAK9160484.1"/>
    </source>
</evidence>
<organism evidence="1 2">
    <name type="scientific">Ilex paraguariensis</name>
    <name type="common">yerba mate</name>
    <dbReference type="NCBI Taxonomy" id="185542"/>
    <lineage>
        <taxon>Eukaryota</taxon>
        <taxon>Viridiplantae</taxon>
        <taxon>Streptophyta</taxon>
        <taxon>Embryophyta</taxon>
        <taxon>Tracheophyta</taxon>
        <taxon>Spermatophyta</taxon>
        <taxon>Magnoliopsida</taxon>
        <taxon>eudicotyledons</taxon>
        <taxon>Gunneridae</taxon>
        <taxon>Pentapetalae</taxon>
        <taxon>asterids</taxon>
        <taxon>campanulids</taxon>
        <taxon>Aquifoliales</taxon>
        <taxon>Aquifoliaceae</taxon>
        <taxon>Ilex</taxon>
    </lineage>
</organism>
<accession>A0ABC8STI8</accession>
<dbReference type="Proteomes" id="UP001642360">
    <property type="component" value="Unassembled WGS sequence"/>
</dbReference>
<protein>
    <submittedName>
        <fullName evidence="1">Uncharacterized protein</fullName>
    </submittedName>
</protein>
<evidence type="ECO:0000313" key="2">
    <source>
        <dbReference type="Proteomes" id="UP001642360"/>
    </source>
</evidence>